<dbReference type="RefSeq" id="WP_377196535.1">
    <property type="nucleotide sequence ID" value="NZ_JBHUHF010000001.1"/>
</dbReference>
<evidence type="ECO:0000256" key="6">
    <source>
        <dbReference type="ARBA" id="ARBA00023136"/>
    </source>
</evidence>
<evidence type="ECO:0000313" key="9">
    <source>
        <dbReference type="Proteomes" id="UP001597338"/>
    </source>
</evidence>
<evidence type="ECO:0000256" key="2">
    <source>
        <dbReference type="ARBA" id="ARBA00005262"/>
    </source>
</evidence>
<evidence type="ECO:0000256" key="3">
    <source>
        <dbReference type="ARBA" id="ARBA00022475"/>
    </source>
</evidence>
<feature type="transmembrane region" description="Helical" evidence="7">
    <location>
        <begin position="87"/>
        <end position="110"/>
    </location>
</feature>
<keyword evidence="9" id="KW-1185">Reference proteome</keyword>
<protein>
    <submittedName>
        <fullName evidence="8">Chromate efflux transporter</fullName>
    </submittedName>
</protein>
<dbReference type="PIRSF" id="PIRSF004810">
    <property type="entry name" value="ChrA"/>
    <property type="match status" value="1"/>
</dbReference>
<feature type="transmembrane region" description="Helical" evidence="7">
    <location>
        <begin position="348"/>
        <end position="365"/>
    </location>
</feature>
<dbReference type="PANTHER" id="PTHR33567:SF3">
    <property type="entry name" value="CHROMATE ION TRANSPORTER (EUROFUNG)"/>
    <property type="match status" value="1"/>
</dbReference>
<reference evidence="9" key="1">
    <citation type="journal article" date="2019" name="Int. J. Syst. Evol. Microbiol.">
        <title>The Global Catalogue of Microorganisms (GCM) 10K type strain sequencing project: providing services to taxonomists for standard genome sequencing and annotation.</title>
        <authorList>
            <consortium name="The Broad Institute Genomics Platform"/>
            <consortium name="The Broad Institute Genome Sequencing Center for Infectious Disease"/>
            <person name="Wu L."/>
            <person name="Ma J."/>
        </authorList>
    </citation>
    <scope>NUCLEOTIDE SEQUENCE [LARGE SCALE GENOMIC DNA]</scope>
    <source>
        <strain evidence="9">CCM 7043</strain>
    </source>
</reference>
<feature type="transmembrane region" description="Helical" evidence="7">
    <location>
        <begin position="245"/>
        <end position="264"/>
    </location>
</feature>
<feature type="transmembrane region" description="Helical" evidence="7">
    <location>
        <begin position="213"/>
        <end position="233"/>
    </location>
</feature>
<organism evidence="8 9">
    <name type="scientific">Promicromonospora aerolata</name>
    <dbReference type="NCBI Taxonomy" id="195749"/>
    <lineage>
        <taxon>Bacteria</taxon>
        <taxon>Bacillati</taxon>
        <taxon>Actinomycetota</taxon>
        <taxon>Actinomycetes</taxon>
        <taxon>Micrococcales</taxon>
        <taxon>Promicromonosporaceae</taxon>
        <taxon>Promicromonospora</taxon>
    </lineage>
</organism>
<dbReference type="Proteomes" id="UP001597338">
    <property type="component" value="Unassembled WGS sequence"/>
</dbReference>
<proteinExistence type="inferred from homology"/>
<feature type="transmembrane region" description="Helical" evidence="7">
    <location>
        <begin position="122"/>
        <end position="140"/>
    </location>
</feature>
<feature type="transmembrane region" description="Helical" evidence="7">
    <location>
        <begin position="385"/>
        <end position="414"/>
    </location>
</feature>
<dbReference type="PANTHER" id="PTHR33567">
    <property type="entry name" value="CHROMATE ION TRANSPORTER (EUROFUNG)"/>
    <property type="match status" value="1"/>
</dbReference>
<keyword evidence="3" id="KW-1003">Cell membrane</keyword>
<evidence type="ECO:0000256" key="7">
    <source>
        <dbReference type="SAM" id="Phobius"/>
    </source>
</evidence>
<dbReference type="InterPro" id="IPR003370">
    <property type="entry name" value="Chromate_transpt"/>
</dbReference>
<feature type="transmembrane region" description="Helical" evidence="7">
    <location>
        <begin position="20"/>
        <end position="42"/>
    </location>
</feature>
<sequence>MSTSDSPAPTASGGGSAREVFLVFLRLGLTSFGGPVAHLGYFRDAFVVRRRWLGDRAYADLVALCQFLPGPASSQVGMAIGLRRAGIGGLLAAWAGFTLPSAVLLVAFAYGVTAFGGDAGAGWIGGLKAAAVAVVAQAVLGMTRTLAPDARRATIMGAAVIATLLAPSALGLPVVLSQVGVIVLAGAAGLLWLPDPPGDGDDEPFSVPVRRSVAVACLVVFGALLVVLPLLAAARDGGVARLVDIFYRAGSLVFGGGHVVLPLLQADLVPSGLVGHDQFLAGYGAAQAVPGPLFTFAAYLGAVTTSGPAGLAGAAIALLAIFVPSALLVVGALPFWERLRGARHVRRALTGVNAGVVGLLAAALYDPVLTQGVLDTADPVRALALAVAAFVALAKWSAPPWAVVIAAGLLGWVVL</sequence>
<gene>
    <name evidence="8" type="primary">chrA</name>
    <name evidence="8" type="ORF">ACFSL2_03650</name>
</gene>
<accession>A0ABW4V7I1</accession>
<feature type="transmembrane region" description="Helical" evidence="7">
    <location>
        <begin position="160"/>
        <end position="193"/>
    </location>
</feature>
<comment type="caution">
    <text evidence="8">The sequence shown here is derived from an EMBL/GenBank/DDBJ whole genome shotgun (WGS) entry which is preliminary data.</text>
</comment>
<evidence type="ECO:0000313" key="8">
    <source>
        <dbReference type="EMBL" id="MFD2024597.1"/>
    </source>
</evidence>
<dbReference type="NCBIfam" id="TIGR00937">
    <property type="entry name" value="2A51"/>
    <property type="match status" value="1"/>
</dbReference>
<dbReference type="InterPro" id="IPR014047">
    <property type="entry name" value="Chr_Tranpt_l_chain"/>
</dbReference>
<evidence type="ECO:0000256" key="4">
    <source>
        <dbReference type="ARBA" id="ARBA00022692"/>
    </source>
</evidence>
<keyword evidence="5 7" id="KW-1133">Transmembrane helix</keyword>
<keyword evidence="4 7" id="KW-0812">Transmembrane</keyword>
<keyword evidence="6 7" id="KW-0472">Membrane</keyword>
<dbReference type="Pfam" id="PF02417">
    <property type="entry name" value="Chromate_transp"/>
    <property type="match status" value="2"/>
</dbReference>
<name>A0ABW4V7I1_9MICO</name>
<feature type="transmembrane region" description="Helical" evidence="7">
    <location>
        <begin position="309"/>
        <end position="336"/>
    </location>
</feature>
<evidence type="ECO:0000256" key="1">
    <source>
        <dbReference type="ARBA" id="ARBA00004651"/>
    </source>
</evidence>
<dbReference type="EMBL" id="JBHUHF010000001">
    <property type="protein sequence ID" value="MFD2024597.1"/>
    <property type="molecule type" value="Genomic_DNA"/>
</dbReference>
<comment type="subcellular location">
    <subcellularLocation>
        <location evidence="1">Cell membrane</location>
        <topology evidence="1">Multi-pass membrane protein</topology>
    </subcellularLocation>
</comment>
<comment type="similarity">
    <text evidence="2">Belongs to the chromate ion transporter (CHR) (TC 2.A.51) family.</text>
</comment>
<evidence type="ECO:0000256" key="5">
    <source>
        <dbReference type="ARBA" id="ARBA00022989"/>
    </source>
</evidence>